<gene>
    <name evidence="6" type="ORF">CEURO_LOCUS17136</name>
</gene>
<dbReference type="PANTHER" id="PTHR22763">
    <property type="entry name" value="RING ZINC FINGER PROTEIN"/>
    <property type="match status" value="1"/>
</dbReference>
<name>A0A9P1EHE9_CUSEU</name>
<dbReference type="Pfam" id="PF13639">
    <property type="entry name" value="zf-RING_2"/>
    <property type="match status" value="1"/>
</dbReference>
<evidence type="ECO:0000256" key="1">
    <source>
        <dbReference type="ARBA" id="ARBA00022723"/>
    </source>
</evidence>
<dbReference type="InterPro" id="IPR001841">
    <property type="entry name" value="Znf_RING"/>
</dbReference>
<dbReference type="EMBL" id="CAMAPE010000048">
    <property type="protein sequence ID" value="CAH9105977.1"/>
    <property type="molecule type" value="Genomic_DNA"/>
</dbReference>
<evidence type="ECO:0000259" key="5">
    <source>
        <dbReference type="PROSITE" id="PS50089"/>
    </source>
</evidence>
<dbReference type="GO" id="GO:0061630">
    <property type="term" value="F:ubiquitin protein ligase activity"/>
    <property type="evidence" value="ECO:0007669"/>
    <property type="project" value="TreeGrafter"/>
</dbReference>
<accession>A0A9P1EHE9</accession>
<evidence type="ECO:0000256" key="3">
    <source>
        <dbReference type="ARBA" id="ARBA00022833"/>
    </source>
</evidence>
<evidence type="ECO:0000256" key="2">
    <source>
        <dbReference type="ARBA" id="ARBA00022771"/>
    </source>
</evidence>
<reference evidence="6" key="1">
    <citation type="submission" date="2022-07" db="EMBL/GenBank/DDBJ databases">
        <authorList>
            <person name="Macas J."/>
            <person name="Novak P."/>
            <person name="Neumann P."/>
        </authorList>
    </citation>
    <scope>NUCLEOTIDE SEQUENCE</scope>
</reference>
<dbReference type="Gene3D" id="3.30.40.10">
    <property type="entry name" value="Zinc/RING finger domain, C3HC4 (zinc finger)"/>
    <property type="match status" value="1"/>
</dbReference>
<keyword evidence="1" id="KW-0479">Metal-binding</keyword>
<keyword evidence="7" id="KW-1185">Reference proteome</keyword>
<organism evidence="6 7">
    <name type="scientific">Cuscuta europaea</name>
    <name type="common">European dodder</name>
    <dbReference type="NCBI Taxonomy" id="41803"/>
    <lineage>
        <taxon>Eukaryota</taxon>
        <taxon>Viridiplantae</taxon>
        <taxon>Streptophyta</taxon>
        <taxon>Embryophyta</taxon>
        <taxon>Tracheophyta</taxon>
        <taxon>Spermatophyta</taxon>
        <taxon>Magnoliopsida</taxon>
        <taxon>eudicotyledons</taxon>
        <taxon>Gunneridae</taxon>
        <taxon>Pentapetalae</taxon>
        <taxon>asterids</taxon>
        <taxon>lamiids</taxon>
        <taxon>Solanales</taxon>
        <taxon>Convolvulaceae</taxon>
        <taxon>Cuscuteae</taxon>
        <taxon>Cuscuta</taxon>
        <taxon>Cuscuta subgen. Cuscuta</taxon>
    </lineage>
</organism>
<dbReference type="SMART" id="SM00184">
    <property type="entry name" value="RING"/>
    <property type="match status" value="1"/>
</dbReference>
<dbReference type="GO" id="GO:0008270">
    <property type="term" value="F:zinc ion binding"/>
    <property type="evidence" value="ECO:0007669"/>
    <property type="project" value="UniProtKB-KW"/>
</dbReference>
<dbReference type="Proteomes" id="UP001152484">
    <property type="component" value="Unassembled WGS sequence"/>
</dbReference>
<dbReference type="OrthoDB" id="21204at2759"/>
<keyword evidence="2 4" id="KW-0863">Zinc-finger</keyword>
<evidence type="ECO:0000313" key="7">
    <source>
        <dbReference type="Proteomes" id="UP001152484"/>
    </source>
</evidence>
<keyword evidence="3" id="KW-0862">Zinc</keyword>
<sequence length="320" mass="36764">MNDRTTLEWRWNLDIDTEDDPDLERSLVSIYLDGNASYAKTWWLTAEGGRGNKKLLYNMEDCVDVCGKCVENIDLKKILHRGTEKEEEEFITLITEKILSPLEPAVCWAGLRSFARFVLVDCRDRLNDKLSILDKKCSKSFSVGVGVFIHLSLILTVNDLMRSFEECLGRRRRDDGFDFYSPSSPMPLPVIVPDAYDYFRLGGDEEEGEEEKTCAICFENFGPSSSEFTMVRLQCLDELLPGPEEHWHKAARGNGAMLLPCDHIFHVNCISNWLLRSPPLCHTCPLCRFHVPPRPLVLFLLHLFPLKVMSSNFEYVKNYV</sequence>
<dbReference type="InterPro" id="IPR013083">
    <property type="entry name" value="Znf_RING/FYVE/PHD"/>
</dbReference>
<dbReference type="GO" id="GO:0043161">
    <property type="term" value="P:proteasome-mediated ubiquitin-dependent protein catabolic process"/>
    <property type="evidence" value="ECO:0007669"/>
    <property type="project" value="TreeGrafter"/>
</dbReference>
<evidence type="ECO:0000256" key="4">
    <source>
        <dbReference type="PROSITE-ProRule" id="PRU00175"/>
    </source>
</evidence>
<dbReference type="SUPFAM" id="SSF57850">
    <property type="entry name" value="RING/U-box"/>
    <property type="match status" value="1"/>
</dbReference>
<feature type="domain" description="RING-type" evidence="5">
    <location>
        <begin position="214"/>
        <end position="288"/>
    </location>
</feature>
<dbReference type="PROSITE" id="PS50089">
    <property type="entry name" value="ZF_RING_2"/>
    <property type="match status" value="1"/>
</dbReference>
<proteinExistence type="predicted"/>
<dbReference type="GO" id="GO:0012505">
    <property type="term" value="C:endomembrane system"/>
    <property type="evidence" value="ECO:0007669"/>
    <property type="project" value="TreeGrafter"/>
</dbReference>
<comment type="caution">
    <text evidence="6">The sequence shown here is derived from an EMBL/GenBank/DDBJ whole genome shotgun (WGS) entry which is preliminary data.</text>
</comment>
<protein>
    <recommendedName>
        <fullName evidence="5">RING-type domain-containing protein</fullName>
    </recommendedName>
</protein>
<dbReference type="AlphaFoldDB" id="A0A9P1EHE9"/>
<evidence type="ECO:0000313" key="6">
    <source>
        <dbReference type="EMBL" id="CAH9105977.1"/>
    </source>
</evidence>
<dbReference type="InterPro" id="IPR050731">
    <property type="entry name" value="HRD1_E3_ubiq-ligases"/>
</dbReference>